<comment type="caution">
    <text evidence="6">The sequence shown here is derived from an EMBL/GenBank/DDBJ whole genome shotgun (WGS) entry which is preliminary data.</text>
</comment>
<dbReference type="EMBL" id="MWDQ01000128">
    <property type="protein sequence ID" value="OQB72441.1"/>
    <property type="molecule type" value="Genomic_DNA"/>
</dbReference>
<accession>A0A1V6C6F6</accession>
<evidence type="ECO:0000256" key="1">
    <source>
        <dbReference type="ARBA" id="ARBA00004370"/>
    </source>
</evidence>
<dbReference type="SUPFAM" id="SSF56519">
    <property type="entry name" value="Penicillin binding protein dimerisation domain"/>
    <property type="match status" value="1"/>
</dbReference>
<organism evidence="6">
    <name type="scientific">candidate division TA06 bacterium ADurb.Bin131</name>
    <dbReference type="NCBI Taxonomy" id="1852827"/>
    <lineage>
        <taxon>Bacteria</taxon>
        <taxon>Bacteria division TA06</taxon>
    </lineage>
</organism>
<keyword evidence="3" id="KW-1133">Transmembrane helix</keyword>
<dbReference type="Gene3D" id="3.40.710.10">
    <property type="entry name" value="DD-peptidase/beta-lactamase superfamily"/>
    <property type="match status" value="1"/>
</dbReference>
<gene>
    <name evidence="6" type="primary">penA</name>
    <name evidence="6" type="ORF">BWX89_01308</name>
</gene>
<dbReference type="Gene3D" id="3.90.1310.10">
    <property type="entry name" value="Penicillin-binding protein 2a (Domain 2)"/>
    <property type="match status" value="1"/>
</dbReference>
<dbReference type="InterPro" id="IPR005311">
    <property type="entry name" value="PBP_dimer"/>
</dbReference>
<evidence type="ECO:0000256" key="3">
    <source>
        <dbReference type="SAM" id="Phobius"/>
    </source>
</evidence>
<evidence type="ECO:0000313" key="6">
    <source>
        <dbReference type="EMBL" id="OQB72441.1"/>
    </source>
</evidence>
<keyword evidence="2 3" id="KW-0472">Membrane</keyword>
<dbReference type="SUPFAM" id="SSF56601">
    <property type="entry name" value="beta-lactamase/transpeptidase-like"/>
    <property type="match status" value="1"/>
</dbReference>
<dbReference type="PANTHER" id="PTHR30627:SF1">
    <property type="entry name" value="PEPTIDOGLYCAN D,D-TRANSPEPTIDASE FTSI"/>
    <property type="match status" value="1"/>
</dbReference>
<name>A0A1V6C6F6_UNCT6</name>
<dbReference type="Proteomes" id="UP000485562">
    <property type="component" value="Unassembled WGS sequence"/>
</dbReference>
<dbReference type="Gene3D" id="3.30.450.330">
    <property type="match status" value="1"/>
</dbReference>
<dbReference type="GO" id="GO:0008658">
    <property type="term" value="F:penicillin binding"/>
    <property type="evidence" value="ECO:0007669"/>
    <property type="project" value="InterPro"/>
</dbReference>
<dbReference type="InterPro" id="IPR036138">
    <property type="entry name" value="PBP_dimer_sf"/>
</dbReference>
<keyword evidence="3" id="KW-0812">Transmembrane</keyword>
<dbReference type="InterPro" id="IPR012338">
    <property type="entry name" value="Beta-lactam/transpept-like"/>
</dbReference>
<dbReference type="InterPro" id="IPR050515">
    <property type="entry name" value="Beta-lactam/transpept"/>
</dbReference>
<feature type="domain" description="Penicillin-binding protein dimerisation" evidence="5">
    <location>
        <begin position="60"/>
        <end position="204"/>
    </location>
</feature>
<dbReference type="PANTHER" id="PTHR30627">
    <property type="entry name" value="PEPTIDOGLYCAN D,D-TRANSPEPTIDASE"/>
    <property type="match status" value="1"/>
</dbReference>
<dbReference type="GO" id="GO:0071555">
    <property type="term" value="P:cell wall organization"/>
    <property type="evidence" value="ECO:0007669"/>
    <property type="project" value="TreeGrafter"/>
</dbReference>
<feature type="transmembrane region" description="Helical" evidence="3">
    <location>
        <begin position="20"/>
        <end position="43"/>
    </location>
</feature>
<dbReference type="AlphaFoldDB" id="A0A1V6C6F6"/>
<feature type="domain" description="Penicillin-binding protein transpeptidase" evidence="4">
    <location>
        <begin position="248"/>
        <end position="550"/>
    </location>
</feature>
<evidence type="ECO:0000256" key="2">
    <source>
        <dbReference type="ARBA" id="ARBA00023136"/>
    </source>
</evidence>
<dbReference type="Pfam" id="PF00905">
    <property type="entry name" value="Transpeptidase"/>
    <property type="match status" value="1"/>
</dbReference>
<dbReference type="GO" id="GO:0005886">
    <property type="term" value="C:plasma membrane"/>
    <property type="evidence" value="ECO:0007669"/>
    <property type="project" value="TreeGrafter"/>
</dbReference>
<comment type="subcellular location">
    <subcellularLocation>
        <location evidence="1">Membrane</location>
    </subcellularLocation>
</comment>
<dbReference type="InterPro" id="IPR001460">
    <property type="entry name" value="PCN-bd_Tpept"/>
</dbReference>
<proteinExistence type="predicted"/>
<reference evidence="6" key="1">
    <citation type="submission" date="2017-02" db="EMBL/GenBank/DDBJ databases">
        <title>Delving into the versatile metabolic prowess of the omnipresent phylum Bacteroidetes.</title>
        <authorList>
            <person name="Nobu M.K."/>
            <person name="Mei R."/>
            <person name="Narihiro T."/>
            <person name="Kuroda K."/>
            <person name="Liu W.-T."/>
        </authorList>
    </citation>
    <scope>NUCLEOTIDE SEQUENCE</scope>
    <source>
        <strain evidence="6">ADurb.Bin131</strain>
    </source>
</reference>
<evidence type="ECO:0000259" key="5">
    <source>
        <dbReference type="Pfam" id="PF03717"/>
    </source>
</evidence>
<sequence>MQMQKKKNQIDQFLTRKEIVQLIIIAGFIGIVIKLIILQVFLYPKYYKIAGRIQFVRKEIPAQRGTIFDRNGSVLAVDVPAKTLYIDTKNIDNLEETAEKLSSILKIPVGDIREKLKKQSYPRIKRKITIEEYSAIDKEKIKGVVFEDDYQRVYPKGRLACHVIGCVNIDGIGLEGVELSYNDVLSGETGIVEILRDGRGKYLSSLGRVIREPLKGRDIYLTVDEHIQQIVEEEVSRCWETSKPKKISIIVMDPKTGEILAMANKPDYDPNEPGRYPVEYRKNHSVTDLFEPGSIFKIVTASAVLEEKKVNLDDVFNCECGQWYVRGHILHDSHPYRALNFREIIIKSSNIGTVKLAMLIGENTLYNYIKKFCFGELTGIDIPGEIRGILRPVEKWSNYSITAIPIGQEVGVTCLQAIRAMSVFANGGYLVQPHVVKKIDPPDPFHTTSFSVIGPIISNDTVLKLNEVLSKVVEDGGTATKAQIAGYEICGKTGTAQKFENGSYSHSKFVASFLGFLPRNDPKVVILVNIDEPQGAYYGGAVAAPVFREIAWRIMQYMHIPPKSGSIALTGLENNEGKRTD</sequence>
<evidence type="ECO:0000259" key="4">
    <source>
        <dbReference type="Pfam" id="PF00905"/>
    </source>
</evidence>
<dbReference type="Pfam" id="PF03717">
    <property type="entry name" value="PBP_dimer"/>
    <property type="match status" value="1"/>
</dbReference>
<protein>
    <submittedName>
        <fullName evidence="6">Penicillin-binding protein 2</fullName>
    </submittedName>
</protein>